<protein>
    <submittedName>
        <fullName evidence="2">Uncharacterized protein</fullName>
    </submittedName>
</protein>
<sequence length="271" mass="29217">MSDIDDTAAVSRLLSFGFRPGLTPPRNAEYATLVQRCHTEPAFAQRLHAAARGFDLTVVAVNARAGLVLGATAETHFAASVAEHITKPADRPIAALAHLAIAALAFYRPEDLDDEVHVGRVTVRHVDEMVEHATTELERRAIEAGDDDGVPADQPDLIQLWRYYQRRNPVGLTDDDRAHSKSRRAIIKRVAEYLTNNGMLRRASTENGGTYTTTARYQIQVRELAGQKMLGELAALGVTVAADGKPTFTTPEPQSSGTPDAASAPSADPGA</sequence>
<name>A0ABN1VLH1_9PSEU</name>
<proteinExistence type="predicted"/>
<evidence type="ECO:0000313" key="2">
    <source>
        <dbReference type="EMBL" id="GAA1214635.1"/>
    </source>
</evidence>
<keyword evidence="3" id="KW-1185">Reference proteome</keyword>
<dbReference type="EMBL" id="BAAALM010000015">
    <property type="protein sequence ID" value="GAA1214635.1"/>
    <property type="molecule type" value="Genomic_DNA"/>
</dbReference>
<organism evidence="2 3">
    <name type="scientific">Prauserella alba</name>
    <dbReference type="NCBI Taxonomy" id="176898"/>
    <lineage>
        <taxon>Bacteria</taxon>
        <taxon>Bacillati</taxon>
        <taxon>Actinomycetota</taxon>
        <taxon>Actinomycetes</taxon>
        <taxon>Pseudonocardiales</taxon>
        <taxon>Pseudonocardiaceae</taxon>
        <taxon>Prauserella</taxon>
    </lineage>
</organism>
<feature type="region of interest" description="Disordered" evidence="1">
    <location>
        <begin position="243"/>
        <end position="271"/>
    </location>
</feature>
<evidence type="ECO:0000313" key="3">
    <source>
        <dbReference type="Proteomes" id="UP001500467"/>
    </source>
</evidence>
<accession>A0ABN1VLH1</accession>
<gene>
    <name evidence="2" type="ORF">GCM10009675_40930</name>
</gene>
<dbReference type="RefSeq" id="WP_253858089.1">
    <property type="nucleotide sequence ID" value="NZ_BAAALM010000015.1"/>
</dbReference>
<comment type="caution">
    <text evidence="2">The sequence shown here is derived from an EMBL/GenBank/DDBJ whole genome shotgun (WGS) entry which is preliminary data.</text>
</comment>
<evidence type="ECO:0000256" key="1">
    <source>
        <dbReference type="SAM" id="MobiDB-lite"/>
    </source>
</evidence>
<dbReference type="Proteomes" id="UP001500467">
    <property type="component" value="Unassembled WGS sequence"/>
</dbReference>
<feature type="compositionally biased region" description="Low complexity" evidence="1">
    <location>
        <begin position="255"/>
        <end position="271"/>
    </location>
</feature>
<reference evidence="2 3" key="1">
    <citation type="journal article" date="2019" name="Int. J. Syst. Evol. Microbiol.">
        <title>The Global Catalogue of Microorganisms (GCM) 10K type strain sequencing project: providing services to taxonomists for standard genome sequencing and annotation.</title>
        <authorList>
            <consortium name="The Broad Institute Genomics Platform"/>
            <consortium name="The Broad Institute Genome Sequencing Center for Infectious Disease"/>
            <person name="Wu L."/>
            <person name="Ma J."/>
        </authorList>
    </citation>
    <scope>NUCLEOTIDE SEQUENCE [LARGE SCALE GENOMIC DNA]</scope>
    <source>
        <strain evidence="2 3">JCM 13022</strain>
    </source>
</reference>